<dbReference type="SUPFAM" id="SSF52343">
    <property type="entry name" value="Ferredoxin reductase-like, C-terminal NADP-linked domain"/>
    <property type="match status" value="1"/>
</dbReference>
<gene>
    <name evidence="5" type="ORF">C4K68_13950</name>
</gene>
<dbReference type="Gene3D" id="2.40.30.10">
    <property type="entry name" value="Translation factors"/>
    <property type="match status" value="1"/>
</dbReference>
<evidence type="ECO:0000256" key="2">
    <source>
        <dbReference type="ARBA" id="ARBA00023223"/>
    </source>
</evidence>
<dbReference type="InterPro" id="IPR001433">
    <property type="entry name" value="OxRdtase_FAD/NAD-bd"/>
</dbReference>
<evidence type="ECO:0000256" key="3">
    <source>
        <dbReference type="ARBA" id="ARBA00038177"/>
    </source>
</evidence>
<dbReference type="Gene3D" id="3.40.50.80">
    <property type="entry name" value="Nucleotide-binding domain of ferredoxin-NADP reductase (FNR) module"/>
    <property type="match status" value="1"/>
</dbReference>
<keyword evidence="1" id="KW-0560">Oxidoreductase</keyword>
<dbReference type="Pfam" id="PF00175">
    <property type="entry name" value="NAD_binding_1"/>
    <property type="match status" value="1"/>
</dbReference>
<dbReference type="OrthoDB" id="5292978at2"/>
<dbReference type="InterPro" id="IPR039261">
    <property type="entry name" value="FNR_nucleotide-bd"/>
</dbReference>
<name>A0A2S5KPZ1_9PROT</name>
<dbReference type="PANTHER" id="PTHR47354">
    <property type="entry name" value="NADH OXIDOREDUCTASE HCR"/>
    <property type="match status" value="1"/>
</dbReference>
<dbReference type="PRINTS" id="PR00410">
    <property type="entry name" value="PHEHYDRXLASE"/>
</dbReference>
<dbReference type="EMBL" id="PRLP01000043">
    <property type="protein sequence ID" value="PPC76705.1"/>
    <property type="molecule type" value="Genomic_DNA"/>
</dbReference>
<feature type="domain" description="FAD-binding FR-type" evidence="4">
    <location>
        <begin position="28"/>
        <end position="127"/>
    </location>
</feature>
<dbReference type="InterPro" id="IPR017938">
    <property type="entry name" value="Riboflavin_synthase-like_b-brl"/>
</dbReference>
<dbReference type="Proteomes" id="UP000238196">
    <property type="component" value="Unassembled WGS sequence"/>
</dbReference>
<evidence type="ECO:0000313" key="5">
    <source>
        <dbReference type="EMBL" id="PPC76705.1"/>
    </source>
</evidence>
<dbReference type="AlphaFoldDB" id="A0A2S5KPZ1"/>
<dbReference type="CDD" id="cd06189">
    <property type="entry name" value="flavin_oxioreductase"/>
    <property type="match status" value="1"/>
</dbReference>
<accession>A0A2S5KPZ1</accession>
<keyword evidence="2" id="KW-0455">Luminescence</keyword>
<dbReference type="SUPFAM" id="SSF63380">
    <property type="entry name" value="Riboflavin synthase domain-like"/>
    <property type="match status" value="1"/>
</dbReference>
<comment type="caution">
    <text evidence="5">The sequence shown here is derived from an EMBL/GenBank/DDBJ whole genome shotgun (WGS) entry which is preliminary data.</text>
</comment>
<protein>
    <submittedName>
        <fullName evidence="5">NAD(P)H-flavin reductase</fullName>
    </submittedName>
</protein>
<evidence type="ECO:0000259" key="4">
    <source>
        <dbReference type="PROSITE" id="PS51384"/>
    </source>
</evidence>
<dbReference type="InterPro" id="IPR017927">
    <property type="entry name" value="FAD-bd_FR_type"/>
</dbReference>
<dbReference type="PROSITE" id="PS51384">
    <property type="entry name" value="FAD_FR"/>
    <property type="match status" value="1"/>
</dbReference>
<comment type="similarity">
    <text evidence="3">Belongs to the Fre/LuxG FAD/NAD(P) flavoprotein oxidoreductase family.</text>
</comment>
<evidence type="ECO:0000256" key="1">
    <source>
        <dbReference type="ARBA" id="ARBA00023002"/>
    </source>
</evidence>
<dbReference type="GO" id="GO:0008218">
    <property type="term" value="P:bioluminescence"/>
    <property type="evidence" value="ECO:0007669"/>
    <property type="project" value="UniProtKB-KW"/>
</dbReference>
<dbReference type="GO" id="GO:0016491">
    <property type="term" value="F:oxidoreductase activity"/>
    <property type="evidence" value="ECO:0007669"/>
    <property type="project" value="UniProtKB-KW"/>
</dbReference>
<dbReference type="InterPro" id="IPR050415">
    <property type="entry name" value="MRET"/>
</dbReference>
<dbReference type="PANTHER" id="PTHR47354:SF7">
    <property type="entry name" value="NAD(P)H-FLAVIN REDUCTASE"/>
    <property type="match status" value="1"/>
</dbReference>
<organism evidence="5 6">
    <name type="scientific">Proteobacteria bacterium 228</name>
    <dbReference type="NCBI Taxonomy" id="2083153"/>
    <lineage>
        <taxon>Bacteria</taxon>
        <taxon>Pseudomonadati</taxon>
        <taxon>Pseudomonadota</taxon>
    </lineage>
</organism>
<proteinExistence type="inferred from homology"/>
<sequence length="267" mass="28958">MSGCDCTPEAHYPVGRDRGAKESEELRVIKLECQIVCVDAMSDDVFRVRLQAPDVACPYQAGQYVLLELESGEKPAFSLASSPVNWPQLELHVRVMAGNGLSGRVVERMQEGGSISLHVAAGDAVWQAPLDAEIPLIMLAASTGFSQAKSLVETALAEAVANPIYIYWGAREAADLYWSGLPELWASQHANVHFIPVVSDGLDSDDWQGRTGLVHEAVLADKHDLSRALVWACGSPGMVYAAFDAFTLEGLHKAQIFSDVFAYAPRD</sequence>
<reference evidence="5 6" key="1">
    <citation type="submission" date="2018-02" db="EMBL/GenBank/DDBJ databases">
        <title>novel marine gammaproteobacteria from coastal saline agro ecosystem.</title>
        <authorList>
            <person name="Krishnan R."/>
            <person name="Ramesh Kumar N."/>
        </authorList>
    </citation>
    <scope>NUCLEOTIDE SEQUENCE [LARGE SCALE GENOMIC DNA]</scope>
    <source>
        <strain evidence="5 6">228</strain>
    </source>
</reference>
<evidence type="ECO:0000313" key="6">
    <source>
        <dbReference type="Proteomes" id="UP000238196"/>
    </source>
</evidence>